<feature type="domain" description="ABC transporter" evidence="4">
    <location>
        <begin position="2"/>
        <end position="238"/>
    </location>
</feature>
<dbReference type="AlphaFoldDB" id="A0A5C6S4S3"/>
<dbReference type="Gene3D" id="3.40.50.300">
    <property type="entry name" value="P-loop containing nucleotide triphosphate hydrolases"/>
    <property type="match status" value="1"/>
</dbReference>
<keyword evidence="3 5" id="KW-0067">ATP-binding</keyword>
<evidence type="ECO:0000256" key="2">
    <source>
        <dbReference type="ARBA" id="ARBA00022741"/>
    </source>
</evidence>
<comment type="caution">
    <text evidence="5">The sequence shown here is derived from an EMBL/GenBank/DDBJ whole genome shotgun (WGS) entry which is preliminary data.</text>
</comment>
<dbReference type="SUPFAM" id="SSF52540">
    <property type="entry name" value="P-loop containing nucleoside triphosphate hydrolases"/>
    <property type="match status" value="1"/>
</dbReference>
<keyword evidence="6" id="KW-1185">Reference proteome</keyword>
<sequence>MLSVERLGKSFGSVEVIRNVTLTVNAGERLVILGPNGAGKTTLMRLIAGEIAPDTGHIRLDGQDVTALPPDARARAGLGRGFQTASLFESFSIAENLILAIAARMNGARFGRDPLKSHDLRHRARAAARQVGIADPDAPVASIDHGTRRRLDLALAMSGGAKLLLLDEPASGFGPGGAREIHDLIAGLPKHLTLLVIEHDLDLAFAIADRIVILDAGGIAHEGPPSTARPVLRAIYDA</sequence>
<gene>
    <name evidence="5" type="ORF">FQV27_05775</name>
</gene>
<evidence type="ECO:0000256" key="1">
    <source>
        <dbReference type="ARBA" id="ARBA00022448"/>
    </source>
</evidence>
<dbReference type="GO" id="GO:1903805">
    <property type="term" value="P:L-valine import across plasma membrane"/>
    <property type="evidence" value="ECO:0007669"/>
    <property type="project" value="TreeGrafter"/>
</dbReference>
<dbReference type="GO" id="GO:0042941">
    <property type="term" value="P:D-alanine transmembrane transport"/>
    <property type="evidence" value="ECO:0007669"/>
    <property type="project" value="TreeGrafter"/>
</dbReference>
<dbReference type="GO" id="GO:0015188">
    <property type="term" value="F:L-isoleucine transmembrane transporter activity"/>
    <property type="evidence" value="ECO:0007669"/>
    <property type="project" value="TreeGrafter"/>
</dbReference>
<dbReference type="InterPro" id="IPR027417">
    <property type="entry name" value="P-loop_NTPase"/>
</dbReference>
<dbReference type="GO" id="GO:0015192">
    <property type="term" value="F:L-phenylalanine transmembrane transporter activity"/>
    <property type="evidence" value="ECO:0007669"/>
    <property type="project" value="TreeGrafter"/>
</dbReference>
<protein>
    <submittedName>
        <fullName evidence="5">ATP-binding cassette domain-containing protein</fullName>
    </submittedName>
</protein>
<evidence type="ECO:0000259" key="4">
    <source>
        <dbReference type="PROSITE" id="PS50893"/>
    </source>
</evidence>
<dbReference type="GO" id="GO:0016887">
    <property type="term" value="F:ATP hydrolysis activity"/>
    <property type="evidence" value="ECO:0007669"/>
    <property type="project" value="InterPro"/>
</dbReference>
<dbReference type="InterPro" id="IPR003439">
    <property type="entry name" value="ABC_transporter-like_ATP-bd"/>
</dbReference>
<keyword evidence="1" id="KW-0813">Transport</keyword>
<accession>A0A5C6S4S3</accession>
<evidence type="ECO:0000313" key="6">
    <source>
        <dbReference type="Proteomes" id="UP000321562"/>
    </source>
</evidence>
<evidence type="ECO:0000256" key="3">
    <source>
        <dbReference type="ARBA" id="ARBA00022840"/>
    </source>
</evidence>
<proteinExistence type="predicted"/>
<dbReference type="InterPro" id="IPR003593">
    <property type="entry name" value="AAA+_ATPase"/>
</dbReference>
<dbReference type="EMBL" id="VOPL01000002">
    <property type="protein sequence ID" value="TXB69630.1"/>
    <property type="molecule type" value="Genomic_DNA"/>
</dbReference>
<evidence type="ECO:0000313" key="5">
    <source>
        <dbReference type="EMBL" id="TXB69630.1"/>
    </source>
</evidence>
<dbReference type="RefSeq" id="WP_147096920.1">
    <property type="nucleotide sequence ID" value="NZ_JBHUFH010000001.1"/>
</dbReference>
<dbReference type="GO" id="GO:0015808">
    <property type="term" value="P:L-alanine transport"/>
    <property type="evidence" value="ECO:0007669"/>
    <property type="project" value="TreeGrafter"/>
</dbReference>
<dbReference type="Proteomes" id="UP000321562">
    <property type="component" value="Unassembled WGS sequence"/>
</dbReference>
<organism evidence="5 6">
    <name type="scientific">Paracoccus aurantiacus</name>
    <dbReference type="NCBI Taxonomy" id="2599412"/>
    <lineage>
        <taxon>Bacteria</taxon>
        <taxon>Pseudomonadati</taxon>
        <taxon>Pseudomonadota</taxon>
        <taxon>Alphaproteobacteria</taxon>
        <taxon>Rhodobacterales</taxon>
        <taxon>Paracoccaceae</taxon>
        <taxon>Paracoccus</taxon>
    </lineage>
</organism>
<dbReference type="InterPro" id="IPR051120">
    <property type="entry name" value="ABC_AA/LPS_Transport"/>
</dbReference>
<reference evidence="5 6" key="1">
    <citation type="submission" date="2019-08" db="EMBL/GenBank/DDBJ databases">
        <authorList>
            <person name="Ye J."/>
        </authorList>
    </citation>
    <scope>NUCLEOTIDE SEQUENCE [LARGE SCALE GENOMIC DNA]</scope>
    <source>
        <strain evidence="5 6">TK008</strain>
    </source>
</reference>
<dbReference type="PANTHER" id="PTHR45772">
    <property type="entry name" value="CONSERVED COMPONENT OF ABC TRANSPORTER FOR NATURAL AMINO ACIDS-RELATED"/>
    <property type="match status" value="1"/>
</dbReference>
<dbReference type="GO" id="GO:0005886">
    <property type="term" value="C:plasma membrane"/>
    <property type="evidence" value="ECO:0007669"/>
    <property type="project" value="TreeGrafter"/>
</dbReference>
<dbReference type="GO" id="GO:0005524">
    <property type="term" value="F:ATP binding"/>
    <property type="evidence" value="ECO:0007669"/>
    <property type="project" value="UniProtKB-KW"/>
</dbReference>
<dbReference type="OrthoDB" id="9806149at2"/>
<name>A0A5C6S4S3_9RHOB</name>
<dbReference type="PANTHER" id="PTHR45772:SF7">
    <property type="entry name" value="AMINO ACID ABC TRANSPORTER ATP-BINDING PROTEIN"/>
    <property type="match status" value="1"/>
</dbReference>
<dbReference type="SMART" id="SM00382">
    <property type="entry name" value="AAA"/>
    <property type="match status" value="1"/>
</dbReference>
<dbReference type="PROSITE" id="PS50893">
    <property type="entry name" value="ABC_TRANSPORTER_2"/>
    <property type="match status" value="1"/>
</dbReference>
<dbReference type="GO" id="GO:1903806">
    <property type="term" value="P:L-isoleucine import across plasma membrane"/>
    <property type="evidence" value="ECO:0007669"/>
    <property type="project" value="TreeGrafter"/>
</dbReference>
<dbReference type="Pfam" id="PF00005">
    <property type="entry name" value="ABC_tran"/>
    <property type="match status" value="1"/>
</dbReference>
<dbReference type="GO" id="GO:0005304">
    <property type="term" value="F:L-valine transmembrane transporter activity"/>
    <property type="evidence" value="ECO:0007669"/>
    <property type="project" value="TreeGrafter"/>
</dbReference>
<keyword evidence="2" id="KW-0547">Nucleotide-binding</keyword>